<dbReference type="PROSITE" id="PS51898">
    <property type="entry name" value="TYR_RECOMBINASE"/>
    <property type="match status" value="1"/>
</dbReference>
<proteinExistence type="inferred from homology"/>
<accession>A0A4U2Z7E3</accession>
<evidence type="ECO:0000256" key="4">
    <source>
        <dbReference type="ARBA" id="ARBA00023172"/>
    </source>
</evidence>
<dbReference type="Gene3D" id="1.10.150.130">
    <property type="match status" value="1"/>
</dbReference>
<dbReference type="Pfam" id="PF14659">
    <property type="entry name" value="Phage_int_SAM_3"/>
    <property type="match status" value="1"/>
</dbReference>
<dbReference type="PROSITE" id="PS51900">
    <property type="entry name" value="CB"/>
    <property type="match status" value="1"/>
</dbReference>
<dbReference type="InterPro" id="IPR004107">
    <property type="entry name" value="Integrase_SAM-like_N"/>
</dbReference>
<dbReference type="GO" id="GO:0006310">
    <property type="term" value="P:DNA recombination"/>
    <property type="evidence" value="ECO:0007669"/>
    <property type="project" value="UniProtKB-KW"/>
</dbReference>
<dbReference type="Gene3D" id="1.10.443.10">
    <property type="entry name" value="Intergrase catalytic core"/>
    <property type="match status" value="1"/>
</dbReference>
<dbReference type="GO" id="GO:0015074">
    <property type="term" value="P:DNA integration"/>
    <property type="evidence" value="ECO:0007669"/>
    <property type="project" value="UniProtKB-KW"/>
</dbReference>
<dbReference type="SUPFAM" id="SSF56349">
    <property type="entry name" value="DNA breaking-rejoining enzymes"/>
    <property type="match status" value="1"/>
</dbReference>
<dbReference type="AlphaFoldDB" id="A0A4U2Z7E3"/>
<dbReference type="InterPro" id="IPR002104">
    <property type="entry name" value="Integrase_catalytic"/>
</dbReference>
<gene>
    <name evidence="8" type="ORF">FC756_08580</name>
</gene>
<keyword evidence="3 5" id="KW-0238">DNA-binding</keyword>
<dbReference type="Proteomes" id="UP000308744">
    <property type="component" value="Unassembled WGS sequence"/>
</dbReference>
<feature type="domain" description="Core-binding (CB)" evidence="7">
    <location>
        <begin position="73"/>
        <end position="156"/>
    </location>
</feature>
<feature type="domain" description="Tyr recombinase" evidence="6">
    <location>
        <begin position="183"/>
        <end position="380"/>
    </location>
</feature>
<sequence length="390" mass="45464">MGKKSKTKKRRRGSVRQRGHKWYYAFDLPARKGRNRKRIERVGGDTSAEAEVALTAALAEYDETGRFFESSKSPLEDYMWYWFTEHVLLNLKENTQENYRMVIKNHIAPKIGDIALCDLTPAILQTWINDKFREEYSEKSMSIFRCVMNSALRHAVHPWGLLKENPMQYIAMPKRQRKKVSKEDLKIIKRDDLIKIMGYLKIDMPLYMPFHIGLHTGLRVSEVCGLLWRDIDFDEGTLTVERAMVNSKGKWILDSTKTTSSERTIPLGPTIIKLLKEHHIWMKKNKLFYGPNYIDSNHVCVKESGEPLTPSSMKYNTRKLQETLEIPFNFHSLRHTHATMLMENGAKIKDIQARLGHSRSAITIDTYSHLTEKMQKESVDIFERALDDIK</sequence>
<dbReference type="RefSeq" id="WP_107893825.1">
    <property type="nucleotide sequence ID" value="NZ_PYWM01000001.1"/>
</dbReference>
<dbReference type="InterPro" id="IPR013762">
    <property type="entry name" value="Integrase-like_cat_sf"/>
</dbReference>
<keyword evidence="2" id="KW-0229">DNA integration</keyword>
<evidence type="ECO:0000259" key="7">
    <source>
        <dbReference type="PROSITE" id="PS51900"/>
    </source>
</evidence>
<reference evidence="8 9" key="1">
    <citation type="submission" date="2019-04" db="EMBL/GenBank/DDBJ databases">
        <title>Lysinibacillus genome sequencing.</title>
        <authorList>
            <person name="Dunlap C."/>
        </authorList>
    </citation>
    <scope>NUCLEOTIDE SEQUENCE [LARGE SCALE GENOMIC DNA]</scope>
    <source>
        <strain evidence="8 9">CCTCC AB 2010389</strain>
    </source>
</reference>
<comment type="similarity">
    <text evidence="1">Belongs to the 'phage' integrase family.</text>
</comment>
<evidence type="ECO:0000256" key="5">
    <source>
        <dbReference type="PROSITE-ProRule" id="PRU01248"/>
    </source>
</evidence>
<dbReference type="EMBL" id="SZPU01000022">
    <property type="protein sequence ID" value="TKI70149.1"/>
    <property type="molecule type" value="Genomic_DNA"/>
</dbReference>
<dbReference type="GO" id="GO:0003677">
    <property type="term" value="F:DNA binding"/>
    <property type="evidence" value="ECO:0007669"/>
    <property type="project" value="UniProtKB-UniRule"/>
</dbReference>
<name>A0A4U2Z7E3_9BACI</name>
<dbReference type="CDD" id="cd01189">
    <property type="entry name" value="INT_ICEBs1_C_like"/>
    <property type="match status" value="1"/>
</dbReference>
<evidence type="ECO:0000256" key="1">
    <source>
        <dbReference type="ARBA" id="ARBA00008857"/>
    </source>
</evidence>
<evidence type="ECO:0000259" key="6">
    <source>
        <dbReference type="PROSITE" id="PS51898"/>
    </source>
</evidence>
<dbReference type="PANTHER" id="PTHR30349">
    <property type="entry name" value="PHAGE INTEGRASE-RELATED"/>
    <property type="match status" value="1"/>
</dbReference>
<evidence type="ECO:0000313" key="8">
    <source>
        <dbReference type="EMBL" id="TKI70149.1"/>
    </source>
</evidence>
<organism evidence="8 9">
    <name type="scientific">Lysinibacillus mangiferihumi</name>
    <dbReference type="NCBI Taxonomy" id="1130819"/>
    <lineage>
        <taxon>Bacteria</taxon>
        <taxon>Bacillati</taxon>
        <taxon>Bacillota</taxon>
        <taxon>Bacilli</taxon>
        <taxon>Bacillales</taxon>
        <taxon>Bacillaceae</taxon>
        <taxon>Lysinibacillus</taxon>
    </lineage>
</organism>
<evidence type="ECO:0000256" key="3">
    <source>
        <dbReference type="ARBA" id="ARBA00023125"/>
    </source>
</evidence>
<dbReference type="PANTHER" id="PTHR30349:SF64">
    <property type="entry name" value="PROPHAGE INTEGRASE INTD-RELATED"/>
    <property type="match status" value="1"/>
</dbReference>
<dbReference type="InterPro" id="IPR010998">
    <property type="entry name" value="Integrase_recombinase_N"/>
</dbReference>
<keyword evidence="4" id="KW-0233">DNA recombination</keyword>
<dbReference type="InterPro" id="IPR050090">
    <property type="entry name" value="Tyrosine_recombinase_XerCD"/>
</dbReference>
<dbReference type="InterPro" id="IPR044068">
    <property type="entry name" value="CB"/>
</dbReference>
<evidence type="ECO:0000256" key="2">
    <source>
        <dbReference type="ARBA" id="ARBA00022908"/>
    </source>
</evidence>
<protein>
    <submittedName>
        <fullName evidence="8">Site-specific integrase</fullName>
    </submittedName>
</protein>
<comment type="caution">
    <text evidence="8">The sequence shown here is derived from an EMBL/GenBank/DDBJ whole genome shotgun (WGS) entry which is preliminary data.</text>
</comment>
<dbReference type="InterPro" id="IPR011010">
    <property type="entry name" value="DNA_brk_join_enz"/>
</dbReference>
<keyword evidence="9" id="KW-1185">Reference proteome</keyword>
<evidence type="ECO:0000313" key="9">
    <source>
        <dbReference type="Proteomes" id="UP000308744"/>
    </source>
</evidence>
<dbReference type="Pfam" id="PF00589">
    <property type="entry name" value="Phage_integrase"/>
    <property type="match status" value="1"/>
</dbReference>